<protein>
    <recommendedName>
        <fullName evidence="4">DUF3810 domain-containing protein</fullName>
    </recommendedName>
</protein>
<reference evidence="2 3" key="1">
    <citation type="submission" date="2020-08" db="EMBL/GenBank/DDBJ databases">
        <title>Genomic Encyclopedia of Type Strains, Phase IV (KMG-V): Genome sequencing to study the core and pangenomes of soil and plant-associated prokaryotes.</title>
        <authorList>
            <person name="Whitman W."/>
        </authorList>
    </citation>
    <scope>NUCLEOTIDE SEQUENCE [LARGE SCALE GENOMIC DNA]</scope>
    <source>
        <strain evidence="2 3">M2T3</strain>
    </source>
</reference>
<dbReference type="Pfam" id="PF12725">
    <property type="entry name" value="DUF3810"/>
    <property type="match status" value="1"/>
</dbReference>
<comment type="caution">
    <text evidence="2">The sequence shown here is derived from an EMBL/GenBank/DDBJ whole genome shotgun (WGS) entry which is preliminary data.</text>
</comment>
<organism evidence="2 3">
    <name type="scientific">Pedobacter cryoconitis</name>
    <dbReference type="NCBI Taxonomy" id="188932"/>
    <lineage>
        <taxon>Bacteria</taxon>
        <taxon>Pseudomonadati</taxon>
        <taxon>Bacteroidota</taxon>
        <taxon>Sphingobacteriia</taxon>
        <taxon>Sphingobacteriales</taxon>
        <taxon>Sphingobacteriaceae</taxon>
        <taxon>Pedobacter</taxon>
    </lineage>
</organism>
<sequence length="370" mass="42020">MNPAIKTKTRRLIILCSIALFIFLLGLNSNVVESVYSGGLYPLTSVAQRFISSLFPFAVGDFLYLFLIGYCLWSVFKAIRNFKVPGQRILIPLQLINFILILYIVFKLLWGLNYSRPSISGQLGISHQKYTTKDLVQLGDFLIGKVNNIKGQIQSAGTKKEAGITELESKSKYAYDKLARINPFFRYRVPAVKPVLLDWIITKTGIEGYYSPPSGEANVNMRLPPVGLPFVTCHEISHELGVAREDEANLVGYLVSINSPDLNFQYSGYYNILRSVLLEIRIKSPEDFAILYKKINEGTLADFHLEQEFWKKYNSEMSGYMGSAFDQFLKINNQPKGRDSYQDIVLWVFNLYNQPGHSPLIPAQNKTLQP</sequence>
<feature type="transmembrane region" description="Helical" evidence="1">
    <location>
        <begin position="88"/>
        <end position="110"/>
    </location>
</feature>
<dbReference type="AlphaFoldDB" id="A0A7X0IZ01"/>
<feature type="transmembrane region" description="Helical" evidence="1">
    <location>
        <begin position="50"/>
        <end position="76"/>
    </location>
</feature>
<accession>A0A7X0IZ01</accession>
<dbReference type="InterPro" id="IPR024294">
    <property type="entry name" value="DUF3810"/>
</dbReference>
<gene>
    <name evidence="2" type="ORF">HDF25_000077</name>
</gene>
<proteinExistence type="predicted"/>
<keyword evidence="1" id="KW-1133">Transmembrane helix</keyword>
<dbReference type="EMBL" id="JACHCC010000001">
    <property type="protein sequence ID" value="MBB6497953.1"/>
    <property type="molecule type" value="Genomic_DNA"/>
</dbReference>
<dbReference type="RefSeq" id="WP_184621625.1">
    <property type="nucleotide sequence ID" value="NZ_JACHCC010000001.1"/>
</dbReference>
<keyword evidence="1" id="KW-0472">Membrane</keyword>
<evidence type="ECO:0000256" key="1">
    <source>
        <dbReference type="SAM" id="Phobius"/>
    </source>
</evidence>
<name>A0A7X0IZ01_9SPHI</name>
<evidence type="ECO:0000313" key="2">
    <source>
        <dbReference type="EMBL" id="MBB6497953.1"/>
    </source>
</evidence>
<evidence type="ECO:0000313" key="3">
    <source>
        <dbReference type="Proteomes" id="UP000521017"/>
    </source>
</evidence>
<keyword evidence="1" id="KW-0812">Transmembrane</keyword>
<dbReference type="Proteomes" id="UP000521017">
    <property type="component" value="Unassembled WGS sequence"/>
</dbReference>
<evidence type="ECO:0008006" key="4">
    <source>
        <dbReference type="Google" id="ProtNLM"/>
    </source>
</evidence>